<gene>
    <name evidence="1" type="ORF">GCM10022255_000960</name>
</gene>
<protein>
    <submittedName>
        <fullName evidence="1">Uncharacterized protein</fullName>
    </submittedName>
</protein>
<reference evidence="2" key="1">
    <citation type="journal article" date="2019" name="Int. J. Syst. Evol. Microbiol.">
        <title>The Global Catalogue of Microorganisms (GCM) 10K type strain sequencing project: providing services to taxonomists for standard genome sequencing and annotation.</title>
        <authorList>
            <consortium name="The Broad Institute Genomics Platform"/>
            <consortium name="The Broad Institute Genome Sequencing Center for Infectious Disease"/>
            <person name="Wu L."/>
            <person name="Ma J."/>
        </authorList>
    </citation>
    <scope>NUCLEOTIDE SEQUENCE [LARGE SCALE GENOMIC DNA]</scope>
    <source>
        <strain evidence="2">JCM 17441</strain>
    </source>
</reference>
<proteinExistence type="predicted"/>
<organism evidence="1 2">
    <name type="scientific">Dactylosporangium darangshiense</name>
    <dbReference type="NCBI Taxonomy" id="579108"/>
    <lineage>
        <taxon>Bacteria</taxon>
        <taxon>Bacillati</taxon>
        <taxon>Actinomycetota</taxon>
        <taxon>Actinomycetes</taxon>
        <taxon>Micromonosporales</taxon>
        <taxon>Micromonosporaceae</taxon>
        <taxon>Dactylosporangium</taxon>
    </lineage>
</organism>
<keyword evidence="2" id="KW-1185">Reference proteome</keyword>
<evidence type="ECO:0000313" key="1">
    <source>
        <dbReference type="EMBL" id="GAA4243143.1"/>
    </source>
</evidence>
<dbReference type="Proteomes" id="UP001500620">
    <property type="component" value="Unassembled WGS sequence"/>
</dbReference>
<dbReference type="RefSeq" id="WP_345119959.1">
    <property type="nucleotide sequence ID" value="NZ_BAABAT010000001.1"/>
</dbReference>
<comment type="caution">
    <text evidence="1">The sequence shown here is derived from an EMBL/GenBank/DDBJ whole genome shotgun (WGS) entry which is preliminary data.</text>
</comment>
<sequence>MLTLLYNLWSAVEPTFPQAWNKPPRKSRLMHGAGIISMGYLMDAISHTRDGDEGIPDTQEEH</sequence>
<accession>A0ABP8CTS3</accession>
<dbReference type="EMBL" id="BAABAT010000001">
    <property type="protein sequence ID" value="GAA4243143.1"/>
    <property type="molecule type" value="Genomic_DNA"/>
</dbReference>
<name>A0ABP8CTS3_9ACTN</name>
<evidence type="ECO:0000313" key="2">
    <source>
        <dbReference type="Proteomes" id="UP001500620"/>
    </source>
</evidence>